<evidence type="ECO:0000313" key="1">
    <source>
        <dbReference type="EMBL" id="CAD9239610.1"/>
    </source>
</evidence>
<reference evidence="1" key="1">
    <citation type="submission" date="2021-01" db="EMBL/GenBank/DDBJ databases">
        <authorList>
            <person name="Corre E."/>
            <person name="Pelletier E."/>
            <person name="Niang G."/>
            <person name="Scheremetjew M."/>
            <person name="Finn R."/>
            <person name="Kale V."/>
            <person name="Holt S."/>
            <person name="Cochrane G."/>
            <person name="Meng A."/>
            <person name="Brown T."/>
            <person name="Cohen L."/>
        </authorList>
    </citation>
    <scope>NUCLEOTIDE SEQUENCE</scope>
    <source>
        <strain evidence="1">CCMP3124</strain>
    </source>
</reference>
<sequence length="384" mass="41727">MTDGGISGSGVAAIAVVPGASLGSGVSLMRDALLTRGLIDRYAEVGSRWELDVFSLYQNVLRRELCELYVLLESFDVRVGYVTPSDVEDLAAWWKHLEEAVIAILQMQASVLYEAIDMRRRQLLNDHETSPPRSSGCPSVLQHSHSSLSLEDPLQRESAATATTSSAEAATTAAVFTAPAKGAVKDGARADALPDLNAVSPQHMSAFRGDIYESMNMVSDELRSLGATCRVNAMATAATAAAATTAATLSSSSSLSKRKRRLLAVSGAVDKLSEQLLALFVLQERVLPSWLAALSADEKDLVDVNVRDFLSKKVKYPHFMIPLVARWLRAYSPALLDAWLTFMLRGAKKLQFTVWRRQYDVSHVRLGEGLLQKAAALLATLEPH</sequence>
<organism evidence="1">
    <name type="scientific">Erythrolobus australicus</name>
    <dbReference type="NCBI Taxonomy" id="1077150"/>
    <lineage>
        <taxon>Eukaryota</taxon>
        <taxon>Rhodophyta</taxon>
        <taxon>Bangiophyceae</taxon>
        <taxon>Porphyridiales</taxon>
        <taxon>Porphyridiaceae</taxon>
        <taxon>Erythrolobus</taxon>
    </lineage>
</organism>
<accession>A0A7S1XIE0</accession>
<dbReference type="EMBL" id="HBGI01002072">
    <property type="protein sequence ID" value="CAD9239610.1"/>
    <property type="molecule type" value="Transcribed_RNA"/>
</dbReference>
<gene>
    <name evidence="1" type="ORF">EAUS1353_LOCUS1348</name>
</gene>
<proteinExistence type="predicted"/>
<protein>
    <submittedName>
        <fullName evidence="1">Uncharacterized protein</fullName>
    </submittedName>
</protein>
<dbReference type="AlphaFoldDB" id="A0A7S1XIE0"/>
<name>A0A7S1XIE0_9RHOD</name>